<evidence type="ECO:0000313" key="2">
    <source>
        <dbReference type="EMBL" id="KIW54601.1"/>
    </source>
</evidence>
<feature type="region of interest" description="Disordered" evidence="1">
    <location>
        <begin position="46"/>
        <end position="72"/>
    </location>
</feature>
<feature type="compositionally biased region" description="Basic and acidic residues" evidence="1">
    <location>
        <begin position="50"/>
        <end position="65"/>
    </location>
</feature>
<feature type="region of interest" description="Disordered" evidence="1">
    <location>
        <begin position="105"/>
        <end position="128"/>
    </location>
</feature>
<organism evidence="2 3">
    <name type="scientific">Exophiala xenobiotica</name>
    <dbReference type="NCBI Taxonomy" id="348802"/>
    <lineage>
        <taxon>Eukaryota</taxon>
        <taxon>Fungi</taxon>
        <taxon>Dikarya</taxon>
        <taxon>Ascomycota</taxon>
        <taxon>Pezizomycotina</taxon>
        <taxon>Eurotiomycetes</taxon>
        <taxon>Chaetothyriomycetidae</taxon>
        <taxon>Chaetothyriales</taxon>
        <taxon>Herpotrichiellaceae</taxon>
        <taxon>Exophiala</taxon>
    </lineage>
</organism>
<feature type="compositionally biased region" description="Polar residues" evidence="1">
    <location>
        <begin position="119"/>
        <end position="128"/>
    </location>
</feature>
<proteinExistence type="predicted"/>
<keyword evidence="3" id="KW-1185">Reference proteome</keyword>
<dbReference type="AlphaFoldDB" id="A0A0D2BPY6"/>
<dbReference type="RefSeq" id="XP_013315185.1">
    <property type="nucleotide sequence ID" value="XM_013459731.1"/>
</dbReference>
<reference evidence="2 3" key="1">
    <citation type="submission" date="2015-01" db="EMBL/GenBank/DDBJ databases">
        <title>The Genome Sequence of Exophiala xenobiotica CBS118157.</title>
        <authorList>
            <consortium name="The Broad Institute Genomics Platform"/>
            <person name="Cuomo C."/>
            <person name="de Hoog S."/>
            <person name="Gorbushina A."/>
            <person name="Stielow B."/>
            <person name="Teixiera M."/>
            <person name="Abouelleil A."/>
            <person name="Chapman S.B."/>
            <person name="Priest M."/>
            <person name="Young S.K."/>
            <person name="Wortman J."/>
            <person name="Nusbaum C."/>
            <person name="Birren B."/>
        </authorList>
    </citation>
    <scope>NUCLEOTIDE SEQUENCE [LARGE SCALE GENOMIC DNA]</scope>
    <source>
        <strain evidence="2 3">CBS 118157</strain>
    </source>
</reference>
<protein>
    <submittedName>
        <fullName evidence="2">Uncharacterized protein</fullName>
    </submittedName>
</protein>
<dbReference type="GeneID" id="25328858"/>
<sequence length="128" mass="14182">MGAAVELPPLLSLTCTKAIAVVNRPKYGISILTTLSPSHVNNLIVSRSTSSDRDPRTTREQHECYNDQGTGESDRLFQRQGAVLYARPDIANLLARYFRPSPSHLLIPGARRERDKGVAQTTSRTHRA</sequence>
<dbReference type="EMBL" id="KN847320">
    <property type="protein sequence ID" value="KIW54601.1"/>
    <property type="molecule type" value="Genomic_DNA"/>
</dbReference>
<accession>A0A0D2BPY6</accession>
<name>A0A0D2BPY6_9EURO</name>
<dbReference type="Proteomes" id="UP000054342">
    <property type="component" value="Unassembled WGS sequence"/>
</dbReference>
<dbReference type="HOGENOM" id="CLU_1959604_0_0_1"/>
<evidence type="ECO:0000313" key="3">
    <source>
        <dbReference type="Proteomes" id="UP000054342"/>
    </source>
</evidence>
<evidence type="ECO:0000256" key="1">
    <source>
        <dbReference type="SAM" id="MobiDB-lite"/>
    </source>
</evidence>
<gene>
    <name evidence="2" type="ORF">PV05_06950</name>
</gene>